<dbReference type="Proteomes" id="UP000266482">
    <property type="component" value="Unassembled WGS sequence"/>
</dbReference>
<feature type="transmembrane region" description="Helical" evidence="5">
    <location>
        <begin position="245"/>
        <end position="263"/>
    </location>
</feature>
<evidence type="ECO:0000313" key="7">
    <source>
        <dbReference type="EMBL" id="RIX60025.1"/>
    </source>
</evidence>
<dbReference type="Gene3D" id="3.40.1710.10">
    <property type="entry name" value="abc type-2 transporter like domain"/>
    <property type="match status" value="1"/>
</dbReference>
<proteinExistence type="predicted"/>
<reference evidence="7 8" key="1">
    <citation type="submission" date="2018-09" db="EMBL/GenBank/DDBJ databases">
        <title>Paenibacillus aracenensis nov. sp. isolated from a cave in southern Spain.</title>
        <authorList>
            <person name="Jurado V."/>
            <person name="Gutierrez-Patricio S."/>
            <person name="Gonzalez-Pimentel J.L."/>
            <person name="Miller A.Z."/>
            <person name="Laiz L."/>
            <person name="Saiz-Jimenez C."/>
        </authorList>
    </citation>
    <scope>NUCLEOTIDE SEQUENCE [LARGE SCALE GENOMIC DNA]</scope>
    <source>
        <strain evidence="7 8">DSM 22867</strain>
    </source>
</reference>
<dbReference type="Pfam" id="PF12051">
    <property type="entry name" value="DUF3533"/>
    <property type="match status" value="1"/>
</dbReference>
<accession>A0A3A1VIE1</accession>
<protein>
    <submittedName>
        <fullName evidence="7">DUF3533 domain-containing protein</fullName>
    </submittedName>
</protein>
<comment type="caution">
    <text evidence="7">The sequence shown here is derived from an EMBL/GenBank/DDBJ whole genome shotgun (WGS) entry which is preliminary data.</text>
</comment>
<feature type="transmembrane region" description="Helical" evidence="5">
    <location>
        <begin position="362"/>
        <end position="387"/>
    </location>
</feature>
<keyword evidence="2 5" id="KW-0812">Transmembrane</keyword>
<keyword evidence="4 5" id="KW-0472">Membrane</keyword>
<feature type="transmembrane region" description="Helical" evidence="5">
    <location>
        <begin position="9"/>
        <end position="29"/>
    </location>
</feature>
<gene>
    <name evidence="7" type="ORF">D3P08_00045</name>
</gene>
<dbReference type="RefSeq" id="WP_119597401.1">
    <property type="nucleotide sequence ID" value="NZ_QXQA01000001.1"/>
</dbReference>
<feature type="transmembrane region" description="Helical" evidence="5">
    <location>
        <begin position="214"/>
        <end position="233"/>
    </location>
</feature>
<feature type="transmembrane region" description="Helical" evidence="5">
    <location>
        <begin position="309"/>
        <end position="326"/>
    </location>
</feature>
<dbReference type="InterPro" id="IPR051328">
    <property type="entry name" value="T7SS_ABC-Transporter"/>
</dbReference>
<dbReference type="PANTHER" id="PTHR43077:SF5">
    <property type="entry name" value="PHAGE INFECTION PROTEIN"/>
    <property type="match status" value="1"/>
</dbReference>
<keyword evidence="8" id="KW-1185">Reference proteome</keyword>
<dbReference type="GO" id="GO:0016020">
    <property type="term" value="C:membrane"/>
    <property type="evidence" value="ECO:0007669"/>
    <property type="project" value="UniProtKB-SubCell"/>
</dbReference>
<feature type="domain" description="DUF3533" evidence="6">
    <location>
        <begin position="18"/>
        <end position="357"/>
    </location>
</feature>
<dbReference type="OrthoDB" id="2406134at2"/>
<dbReference type="InterPro" id="IPR022703">
    <property type="entry name" value="DUF3533"/>
</dbReference>
<feature type="transmembrane region" description="Helical" evidence="5">
    <location>
        <begin position="283"/>
        <end position="302"/>
    </location>
</feature>
<evidence type="ECO:0000256" key="1">
    <source>
        <dbReference type="ARBA" id="ARBA00004141"/>
    </source>
</evidence>
<evidence type="ECO:0000256" key="5">
    <source>
        <dbReference type="SAM" id="Phobius"/>
    </source>
</evidence>
<organism evidence="7 8">
    <name type="scientific">Paenibacillus nanensis</name>
    <dbReference type="NCBI Taxonomy" id="393251"/>
    <lineage>
        <taxon>Bacteria</taxon>
        <taxon>Bacillati</taxon>
        <taxon>Bacillota</taxon>
        <taxon>Bacilli</taxon>
        <taxon>Bacillales</taxon>
        <taxon>Paenibacillaceae</taxon>
        <taxon>Paenibacillus</taxon>
    </lineage>
</organism>
<dbReference type="AlphaFoldDB" id="A0A3A1VIE1"/>
<evidence type="ECO:0000259" key="6">
    <source>
        <dbReference type="Pfam" id="PF12051"/>
    </source>
</evidence>
<evidence type="ECO:0000256" key="4">
    <source>
        <dbReference type="ARBA" id="ARBA00023136"/>
    </source>
</evidence>
<evidence type="ECO:0000256" key="2">
    <source>
        <dbReference type="ARBA" id="ARBA00022692"/>
    </source>
</evidence>
<dbReference type="PANTHER" id="PTHR43077">
    <property type="entry name" value="TRANSPORT PERMEASE YVFS-RELATED"/>
    <property type="match status" value="1"/>
</dbReference>
<sequence>MQNVIKNKLLLAAPFIALLAVFIFTLTLYPSARMKPADLPVAIVNLDEGVNLPDGTKLKMGNTVSEQIRAASGGGEGAGLPVKWVEADSEQAVRDGLNDRKYYAALILPADFSAKQASLRTPEPQPAELTVLVNQGMNATVSTMLTQMVGGVADQMNRMLSAQLLAELEAKGATLTPKQAAALTSPIAVEVTNVNAFGTSAARGNAPVSLFQPIWMASIAGAAISTFVIGKTIERSNASCSGKLGARLIQLAIGVVVALFAGFGMSWLADEMLGLDVPNIGDVGLFLALAVLAFFLMISAVLSWTGIRGIVLFVLLLFFGAPLLALPPEFMNGFYRDWVHSWLPMRFMVDGLRELFFFEQGFHWSGSAAVLSGIAGVSLIVLLLSVFKPQAKQR</sequence>
<evidence type="ECO:0000313" key="8">
    <source>
        <dbReference type="Proteomes" id="UP000266482"/>
    </source>
</evidence>
<evidence type="ECO:0000256" key="3">
    <source>
        <dbReference type="ARBA" id="ARBA00022989"/>
    </source>
</evidence>
<comment type="subcellular location">
    <subcellularLocation>
        <location evidence="1">Membrane</location>
        <topology evidence="1">Multi-pass membrane protein</topology>
    </subcellularLocation>
</comment>
<dbReference type="EMBL" id="QXQA01000001">
    <property type="protein sequence ID" value="RIX60025.1"/>
    <property type="molecule type" value="Genomic_DNA"/>
</dbReference>
<keyword evidence="3 5" id="KW-1133">Transmembrane helix</keyword>
<name>A0A3A1VIE1_9BACL</name>